<dbReference type="GO" id="GO:0030527">
    <property type="term" value="F:structural constituent of chromatin"/>
    <property type="evidence" value="ECO:0007669"/>
    <property type="project" value="InterPro"/>
</dbReference>
<dbReference type="EMBL" id="JACNJD010000049">
    <property type="protein sequence ID" value="MBC8175911.1"/>
    <property type="molecule type" value="Genomic_DNA"/>
</dbReference>
<dbReference type="GO" id="GO:0003677">
    <property type="term" value="F:DNA binding"/>
    <property type="evidence" value="ECO:0007669"/>
    <property type="project" value="UniProtKB-KW"/>
</dbReference>
<dbReference type="SMART" id="SM00411">
    <property type="entry name" value="BHL"/>
    <property type="match status" value="1"/>
</dbReference>
<dbReference type="GO" id="GO:0006355">
    <property type="term" value="P:regulation of DNA-templated transcription"/>
    <property type="evidence" value="ECO:0007669"/>
    <property type="project" value="InterPro"/>
</dbReference>
<dbReference type="CDD" id="cd13835">
    <property type="entry name" value="IHF_A"/>
    <property type="match status" value="1"/>
</dbReference>
<dbReference type="GO" id="GO:0006310">
    <property type="term" value="P:DNA recombination"/>
    <property type="evidence" value="ECO:0007669"/>
    <property type="project" value="UniProtKB-KW"/>
</dbReference>
<dbReference type="AlphaFoldDB" id="A0A8J6T4J8"/>
<dbReference type="InterPro" id="IPR010992">
    <property type="entry name" value="IHF-like_DNA-bd_dom_sf"/>
</dbReference>
<evidence type="ECO:0000256" key="4">
    <source>
        <dbReference type="ARBA" id="ARBA00023125"/>
    </source>
</evidence>
<dbReference type="PANTHER" id="PTHR33175">
    <property type="entry name" value="DNA-BINDING PROTEIN HU"/>
    <property type="match status" value="1"/>
</dbReference>
<comment type="caution">
    <text evidence="8">The sequence shown here is derived from an EMBL/GenBank/DDBJ whole genome shotgun (WGS) entry which is preliminary data.</text>
</comment>
<evidence type="ECO:0000313" key="8">
    <source>
        <dbReference type="EMBL" id="MBC8175911.1"/>
    </source>
</evidence>
<keyword evidence="5" id="KW-0804">Transcription</keyword>
<evidence type="ECO:0000256" key="6">
    <source>
        <dbReference type="ARBA" id="ARBA00023172"/>
    </source>
</evidence>
<dbReference type="GO" id="GO:0005829">
    <property type="term" value="C:cytosol"/>
    <property type="evidence" value="ECO:0007669"/>
    <property type="project" value="TreeGrafter"/>
</dbReference>
<evidence type="ECO:0000256" key="1">
    <source>
        <dbReference type="ARBA" id="ARBA00018329"/>
    </source>
</evidence>
<keyword evidence="2" id="KW-0810">Translation regulation</keyword>
<keyword evidence="4" id="KW-0238">DNA-binding</keyword>
<dbReference type="InterPro" id="IPR020816">
    <property type="entry name" value="Histone-like_DNA-bd_CS"/>
</dbReference>
<evidence type="ECO:0000256" key="2">
    <source>
        <dbReference type="ARBA" id="ARBA00022845"/>
    </source>
</evidence>
<dbReference type="PRINTS" id="PR01727">
    <property type="entry name" value="DNABINDINGHU"/>
</dbReference>
<evidence type="ECO:0000256" key="3">
    <source>
        <dbReference type="ARBA" id="ARBA00023015"/>
    </source>
</evidence>
<sequence length="103" mass="12184">METVRFKPKRKGSQLFLFPELDCTFLDRKRAAEIVDSLFEKIKESLVQGEDVRIFGFGKFQVKFKWARKGRNPQTGETIILRSRRVVTFKVSRKLRDKMNRSS</sequence>
<dbReference type="InterPro" id="IPR005684">
    <property type="entry name" value="IHF_alpha"/>
</dbReference>
<evidence type="ECO:0000256" key="7">
    <source>
        <dbReference type="RuleBase" id="RU003939"/>
    </source>
</evidence>
<evidence type="ECO:0000256" key="5">
    <source>
        <dbReference type="ARBA" id="ARBA00023163"/>
    </source>
</evidence>
<dbReference type="Pfam" id="PF00216">
    <property type="entry name" value="Bac_DNA_binding"/>
    <property type="match status" value="1"/>
</dbReference>
<organism evidence="8 9">
    <name type="scientific">Candidatus Desulfacyla euxinica</name>
    <dbReference type="NCBI Taxonomy" id="2841693"/>
    <lineage>
        <taxon>Bacteria</taxon>
        <taxon>Deltaproteobacteria</taxon>
        <taxon>Candidatus Desulfacyla</taxon>
    </lineage>
</organism>
<keyword evidence="3" id="KW-0805">Transcription regulation</keyword>
<dbReference type="InterPro" id="IPR000119">
    <property type="entry name" value="Hist_DNA-bd"/>
</dbReference>
<dbReference type="Proteomes" id="UP000650524">
    <property type="component" value="Unassembled WGS sequence"/>
</dbReference>
<accession>A0A8J6T4J8</accession>
<protein>
    <recommendedName>
        <fullName evidence="1">Integration host factor subunit alpha</fullName>
    </recommendedName>
</protein>
<name>A0A8J6T4J8_9DELT</name>
<dbReference type="PANTHER" id="PTHR33175:SF2">
    <property type="entry name" value="INTEGRATION HOST FACTOR SUBUNIT ALPHA"/>
    <property type="match status" value="1"/>
</dbReference>
<dbReference type="GO" id="GO:0009893">
    <property type="term" value="P:positive regulation of metabolic process"/>
    <property type="evidence" value="ECO:0007669"/>
    <property type="project" value="UniProtKB-ARBA"/>
</dbReference>
<evidence type="ECO:0000313" key="9">
    <source>
        <dbReference type="Proteomes" id="UP000650524"/>
    </source>
</evidence>
<dbReference type="Gene3D" id="4.10.520.10">
    <property type="entry name" value="IHF-like DNA-binding proteins"/>
    <property type="match status" value="1"/>
</dbReference>
<comment type="similarity">
    <text evidence="7">Belongs to the bacterial histone-like protein family.</text>
</comment>
<dbReference type="GO" id="GO:0006417">
    <property type="term" value="P:regulation of translation"/>
    <property type="evidence" value="ECO:0007669"/>
    <property type="project" value="UniProtKB-KW"/>
</dbReference>
<reference evidence="8 9" key="1">
    <citation type="submission" date="2020-08" db="EMBL/GenBank/DDBJ databases">
        <title>Bridging the membrane lipid divide: bacteria of the FCB group superphylum have the potential to synthesize archaeal ether lipids.</title>
        <authorList>
            <person name="Villanueva L."/>
            <person name="Von Meijenfeldt F.A.B."/>
            <person name="Westbye A.B."/>
            <person name="Yadav S."/>
            <person name="Hopmans E.C."/>
            <person name="Dutilh B.E."/>
            <person name="Sinninghe Damste J.S."/>
        </authorList>
    </citation>
    <scope>NUCLEOTIDE SEQUENCE [LARGE SCALE GENOMIC DNA]</scope>
    <source>
        <strain evidence="8">NIOZ-UU27</strain>
    </source>
</reference>
<proteinExistence type="inferred from homology"/>
<gene>
    <name evidence="8" type="ORF">H8E19_00790</name>
</gene>
<dbReference type="PROSITE" id="PS00045">
    <property type="entry name" value="HISTONE_LIKE"/>
    <property type="match status" value="1"/>
</dbReference>
<keyword evidence="6" id="KW-0233">DNA recombination</keyword>
<dbReference type="SUPFAM" id="SSF47729">
    <property type="entry name" value="IHF-like DNA-binding proteins"/>
    <property type="match status" value="1"/>
</dbReference>